<accession>A0A498KHR7</accession>
<evidence type="ECO:0000313" key="3">
    <source>
        <dbReference type="EMBL" id="RXI05295.1"/>
    </source>
</evidence>
<dbReference type="GO" id="GO:0009451">
    <property type="term" value="P:RNA modification"/>
    <property type="evidence" value="ECO:0007669"/>
    <property type="project" value="InterPro"/>
</dbReference>
<dbReference type="Pfam" id="PF01535">
    <property type="entry name" value="PPR"/>
    <property type="match status" value="1"/>
</dbReference>
<dbReference type="EMBL" id="RDQH01000328">
    <property type="protein sequence ID" value="RXI05295.1"/>
    <property type="molecule type" value="Genomic_DNA"/>
</dbReference>
<dbReference type="AlphaFoldDB" id="A0A498KHR7"/>
<evidence type="ECO:0000256" key="2">
    <source>
        <dbReference type="PROSITE-ProRule" id="PRU00708"/>
    </source>
</evidence>
<dbReference type="InterPro" id="IPR011990">
    <property type="entry name" value="TPR-like_helical_dom_sf"/>
</dbReference>
<gene>
    <name evidence="3" type="ORF">DVH24_006552</name>
</gene>
<dbReference type="Gene3D" id="1.25.40.10">
    <property type="entry name" value="Tetratricopeptide repeat domain"/>
    <property type="match status" value="1"/>
</dbReference>
<dbReference type="InterPro" id="IPR046960">
    <property type="entry name" value="PPR_At4g14850-like_plant"/>
</dbReference>
<proteinExistence type="predicted"/>
<organism evidence="3 4">
    <name type="scientific">Malus domestica</name>
    <name type="common">Apple</name>
    <name type="synonym">Pyrus malus</name>
    <dbReference type="NCBI Taxonomy" id="3750"/>
    <lineage>
        <taxon>Eukaryota</taxon>
        <taxon>Viridiplantae</taxon>
        <taxon>Streptophyta</taxon>
        <taxon>Embryophyta</taxon>
        <taxon>Tracheophyta</taxon>
        <taxon>Spermatophyta</taxon>
        <taxon>Magnoliopsida</taxon>
        <taxon>eudicotyledons</taxon>
        <taxon>Gunneridae</taxon>
        <taxon>Pentapetalae</taxon>
        <taxon>rosids</taxon>
        <taxon>fabids</taxon>
        <taxon>Rosales</taxon>
        <taxon>Rosaceae</taxon>
        <taxon>Amygdaloideae</taxon>
        <taxon>Maleae</taxon>
        <taxon>Malus</taxon>
    </lineage>
</organism>
<keyword evidence="4" id="KW-1185">Reference proteome</keyword>
<evidence type="ECO:0000313" key="4">
    <source>
        <dbReference type="Proteomes" id="UP000290289"/>
    </source>
</evidence>
<dbReference type="InterPro" id="IPR002885">
    <property type="entry name" value="PPR_rpt"/>
</dbReference>
<sequence length="62" mass="7366">MDCSYTLWFARDARRIHACIIKIQFSSKIFIHNRFIDAYGKCGRLDDACKLFDTMPERDIFT</sequence>
<comment type="caution">
    <text evidence="3">The sequence shown here is derived from an EMBL/GenBank/DDBJ whole genome shotgun (WGS) entry which is preliminary data.</text>
</comment>
<evidence type="ECO:0008006" key="5">
    <source>
        <dbReference type="Google" id="ProtNLM"/>
    </source>
</evidence>
<dbReference type="GO" id="GO:0003723">
    <property type="term" value="F:RNA binding"/>
    <property type="evidence" value="ECO:0007669"/>
    <property type="project" value="InterPro"/>
</dbReference>
<dbReference type="PROSITE" id="PS51375">
    <property type="entry name" value="PPR"/>
    <property type="match status" value="1"/>
</dbReference>
<evidence type="ECO:0000256" key="1">
    <source>
        <dbReference type="ARBA" id="ARBA00022737"/>
    </source>
</evidence>
<reference evidence="3 4" key="1">
    <citation type="submission" date="2018-10" db="EMBL/GenBank/DDBJ databases">
        <title>A high-quality apple genome assembly.</title>
        <authorList>
            <person name="Hu J."/>
        </authorList>
    </citation>
    <scope>NUCLEOTIDE SEQUENCE [LARGE SCALE GENOMIC DNA]</scope>
    <source>
        <strain evidence="4">cv. HFTH1</strain>
        <tissue evidence="3">Young leaf</tissue>
    </source>
</reference>
<feature type="repeat" description="PPR" evidence="2">
    <location>
        <begin position="28"/>
        <end position="62"/>
    </location>
</feature>
<dbReference type="PANTHER" id="PTHR47926:SF533">
    <property type="entry name" value="DYW DOMAIN-CONTAINING PROTEIN"/>
    <property type="match status" value="1"/>
</dbReference>
<dbReference type="Proteomes" id="UP000290289">
    <property type="component" value="Chromosome 2"/>
</dbReference>
<dbReference type="NCBIfam" id="TIGR00756">
    <property type="entry name" value="PPR"/>
    <property type="match status" value="1"/>
</dbReference>
<keyword evidence="1" id="KW-0677">Repeat</keyword>
<protein>
    <recommendedName>
        <fullName evidence="5">Pentatricopeptide repeat-containing protein</fullName>
    </recommendedName>
</protein>
<name>A0A498KHR7_MALDO</name>
<dbReference type="PANTHER" id="PTHR47926">
    <property type="entry name" value="PENTATRICOPEPTIDE REPEAT-CONTAINING PROTEIN"/>
    <property type="match status" value="1"/>
</dbReference>